<comment type="function">
    <text evidence="10">Mediator of sterol homeostasis involved in sterol uptake, trafficking and distribution into membranes.</text>
</comment>
<dbReference type="GO" id="GO:0005794">
    <property type="term" value="C:Golgi apparatus"/>
    <property type="evidence" value="ECO:0007669"/>
    <property type="project" value="TreeGrafter"/>
</dbReference>
<organism evidence="11">
    <name type="scientific">Hirondellea gigas</name>
    <dbReference type="NCBI Taxonomy" id="1518452"/>
    <lineage>
        <taxon>Eukaryota</taxon>
        <taxon>Metazoa</taxon>
        <taxon>Ecdysozoa</taxon>
        <taxon>Arthropoda</taxon>
        <taxon>Crustacea</taxon>
        <taxon>Multicrustacea</taxon>
        <taxon>Malacostraca</taxon>
        <taxon>Eumalacostraca</taxon>
        <taxon>Peracarida</taxon>
        <taxon>Amphipoda</taxon>
        <taxon>Amphilochidea</taxon>
        <taxon>Lysianassida</taxon>
        <taxon>Lysianassidira</taxon>
        <taxon>Lysianassoidea</taxon>
        <taxon>Lysianassidae</taxon>
        <taxon>Hirondellea</taxon>
    </lineage>
</organism>
<evidence type="ECO:0000256" key="10">
    <source>
        <dbReference type="RuleBase" id="RU368065"/>
    </source>
</evidence>
<comment type="subcellular location">
    <subcellularLocation>
        <location evidence="1 10">Endoplasmic reticulum membrane</location>
        <topology evidence="1 10">Multi-pass membrane protein</topology>
    </subcellularLocation>
</comment>
<protein>
    <recommendedName>
        <fullName evidence="10">Protein ARV</fullName>
    </recommendedName>
</protein>
<dbReference type="GO" id="GO:0016125">
    <property type="term" value="P:sterol metabolic process"/>
    <property type="evidence" value="ECO:0007669"/>
    <property type="project" value="UniProtKB-UniRule"/>
</dbReference>
<sequence>MICVECGSAVNHVYRDYGKGNVRLTRCQICHEYADKYIEYEFMLVLLDLILHRHQVYRHLLFNRIDYHESGVDVTLLKLIPAFICFDAYLKWFRLAKYYDESFDSASLATVSSFSSKPYDYHFTLLGCAALEFLLFVLGILMIARLTQRKVDTHFVKYNYLVMAILISTFGRLLIVLMMIWDYDVNFGRVVNIFILTSNITATKVFLDGSGMQASACVLGGYMLRMLVPIAMYLANRSFIMFIL</sequence>
<reference evidence="11" key="1">
    <citation type="submission" date="2017-11" db="EMBL/GenBank/DDBJ databases">
        <title>The sensing device of the deep-sea amphipod.</title>
        <authorList>
            <person name="Kobayashi H."/>
            <person name="Nagahama T."/>
            <person name="Arai W."/>
            <person name="Sasagawa Y."/>
            <person name="Umeda M."/>
            <person name="Hayashi T."/>
            <person name="Nikaido I."/>
            <person name="Watanabe H."/>
            <person name="Oguri K."/>
            <person name="Kitazato H."/>
            <person name="Fujioka K."/>
            <person name="Kido Y."/>
            <person name="Takami H."/>
        </authorList>
    </citation>
    <scope>NUCLEOTIDE SEQUENCE</scope>
    <source>
        <tissue evidence="11">Whole body</tissue>
    </source>
</reference>
<evidence type="ECO:0000256" key="3">
    <source>
        <dbReference type="ARBA" id="ARBA00022448"/>
    </source>
</evidence>
<keyword evidence="4 10" id="KW-0812">Transmembrane</keyword>
<keyword evidence="6 10" id="KW-1133">Transmembrane helix</keyword>
<feature type="transmembrane region" description="Helical" evidence="10">
    <location>
        <begin position="121"/>
        <end position="146"/>
    </location>
</feature>
<evidence type="ECO:0000256" key="2">
    <source>
        <dbReference type="ARBA" id="ARBA00009187"/>
    </source>
</evidence>
<dbReference type="AlphaFoldDB" id="A0A6A7G8X0"/>
<keyword evidence="8 10" id="KW-0443">Lipid metabolism</keyword>
<evidence type="ECO:0000256" key="7">
    <source>
        <dbReference type="ARBA" id="ARBA00023055"/>
    </source>
</evidence>
<name>A0A6A7G8X0_9CRUS</name>
<dbReference type="GO" id="GO:0032541">
    <property type="term" value="C:cortical endoplasmic reticulum"/>
    <property type="evidence" value="ECO:0007669"/>
    <property type="project" value="TreeGrafter"/>
</dbReference>
<evidence type="ECO:0000256" key="8">
    <source>
        <dbReference type="ARBA" id="ARBA00023098"/>
    </source>
</evidence>
<proteinExistence type="evidence at transcript level"/>
<dbReference type="GO" id="GO:0006665">
    <property type="term" value="P:sphingolipid metabolic process"/>
    <property type="evidence" value="ECO:0007669"/>
    <property type="project" value="TreeGrafter"/>
</dbReference>
<evidence type="ECO:0000256" key="9">
    <source>
        <dbReference type="ARBA" id="ARBA00023136"/>
    </source>
</evidence>
<keyword evidence="7 10" id="KW-0445">Lipid transport</keyword>
<dbReference type="PANTHER" id="PTHR14467:SF0">
    <property type="entry name" value="PROTEIN ARV1"/>
    <property type="match status" value="1"/>
</dbReference>
<evidence type="ECO:0000256" key="5">
    <source>
        <dbReference type="ARBA" id="ARBA00022824"/>
    </source>
</evidence>
<feature type="transmembrane region" description="Helical" evidence="10">
    <location>
        <begin position="214"/>
        <end position="235"/>
    </location>
</feature>
<evidence type="ECO:0000256" key="4">
    <source>
        <dbReference type="ARBA" id="ARBA00022692"/>
    </source>
</evidence>
<comment type="similarity">
    <text evidence="2 10">Belongs to the ARV1 family.</text>
</comment>
<dbReference type="InterPro" id="IPR007290">
    <property type="entry name" value="Arv1"/>
</dbReference>
<keyword evidence="5 10" id="KW-0256">Endoplasmic reticulum</keyword>
<dbReference type="Pfam" id="PF04161">
    <property type="entry name" value="Arv1"/>
    <property type="match status" value="1"/>
</dbReference>
<accession>A0A6A7G8X0</accession>
<evidence type="ECO:0000256" key="1">
    <source>
        <dbReference type="ARBA" id="ARBA00004477"/>
    </source>
</evidence>
<keyword evidence="9 10" id="KW-0472">Membrane</keyword>
<dbReference type="GO" id="GO:0097036">
    <property type="term" value="P:regulation of plasma membrane sterol distribution"/>
    <property type="evidence" value="ECO:0007669"/>
    <property type="project" value="UniProtKB-UniRule"/>
</dbReference>
<dbReference type="EMBL" id="IACT01008586">
    <property type="protein sequence ID" value="LAC27698.1"/>
    <property type="molecule type" value="mRNA"/>
</dbReference>
<keyword evidence="3 10" id="KW-0813">Transport</keyword>
<dbReference type="PANTHER" id="PTHR14467">
    <property type="entry name" value="ARV1"/>
    <property type="match status" value="1"/>
</dbReference>
<evidence type="ECO:0000256" key="6">
    <source>
        <dbReference type="ARBA" id="ARBA00022989"/>
    </source>
</evidence>
<dbReference type="GO" id="GO:0032366">
    <property type="term" value="P:intracellular sterol transport"/>
    <property type="evidence" value="ECO:0007669"/>
    <property type="project" value="UniProtKB-UniRule"/>
</dbReference>
<feature type="transmembrane region" description="Helical" evidence="10">
    <location>
        <begin position="158"/>
        <end position="181"/>
    </location>
</feature>
<dbReference type="GO" id="GO:0005789">
    <property type="term" value="C:endoplasmic reticulum membrane"/>
    <property type="evidence" value="ECO:0007669"/>
    <property type="project" value="UniProtKB-SubCell"/>
</dbReference>
<evidence type="ECO:0000313" key="11">
    <source>
        <dbReference type="EMBL" id="LAC27698.1"/>
    </source>
</evidence>